<evidence type="ECO:0008006" key="4">
    <source>
        <dbReference type="Google" id="ProtNLM"/>
    </source>
</evidence>
<keyword evidence="3" id="KW-1185">Reference proteome</keyword>
<evidence type="ECO:0000313" key="2">
    <source>
        <dbReference type="EMBL" id="GAA2374398.1"/>
    </source>
</evidence>
<protein>
    <recommendedName>
        <fullName evidence="4">Core-binding (CB) domain-containing protein</fullName>
    </recommendedName>
</protein>
<comment type="caution">
    <text evidence="2">The sequence shown here is derived from an EMBL/GenBank/DDBJ whole genome shotgun (WGS) entry which is preliminary data.</text>
</comment>
<proteinExistence type="predicted"/>
<gene>
    <name evidence="2" type="ORF">GCM10010246_81540</name>
</gene>
<dbReference type="EMBL" id="BAAASD010000072">
    <property type="protein sequence ID" value="GAA2374398.1"/>
    <property type="molecule type" value="Genomic_DNA"/>
</dbReference>
<dbReference type="Proteomes" id="UP001500253">
    <property type="component" value="Unassembled WGS sequence"/>
</dbReference>
<evidence type="ECO:0000313" key="3">
    <source>
        <dbReference type="Proteomes" id="UP001500253"/>
    </source>
</evidence>
<accession>A0ABN3HCP2</accession>
<dbReference type="InterPro" id="IPR010998">
    <property type="entry name" value="Integrase_recombinase_N"/>
</dbReference>
<name>A0ABN3HCP2_9ACTN</name>
<reference evidence="2 3" key="1">
    <citation type="journal article" date="2019" name="Int. J. Syst. Evol. Microbiol.">
        <title>The Global Catalogue of Microorganisms (GCM) 10K type strain sequencing project: providing services to taxonomists for standard genome sequencing and annotation.</title>
        <authorList>
            <consortium name="The Broad Institute Genomics Platform"/>
            <consortium name="The Broad Institute Genome Sequencing Center for Infectious Disease"/>
            <person name="Wu L."/>
            <person name="Ma J."/>
        </authorList>
    </citation>
    <scope>NUCLEOTIDE SEQUENCE [LARGE SCALE GENOMIC DNA]</scope>
    <source>
        <strain evidence="2 3">JCM 4316</strain>
    </source>
</reference>
<dbReference type="Gene3D" id="1.10.150.130">
    <property type="match status" value="1"/>
</dbReference>
<organism evidence="2 3">
    <name type="scientific">Streptomyces cuspidosporus</name>
    <dbReference type="NCBI Taxonomy" id="66882"/>
    <lineage>
        <taxon>Bacteria</taxon>
        <taxon>Bacillati</taxon>
        <taxon>Actinomycetota</taxon>
        <taxon>Actinomycetes</taxon>
        <taxon>Kitasatosporales</taxon>
        <taxon>Streptomycetaceae</taxon>
        <taxon>Streptomyces</taxon>
    </lineage>
</organism>
<sequence>MASQSPERGRVYRRCGCRRPDGRQFGASCPRLQDGSRHGSWAFAVDLPSADGKRHPLCRSGLATRKAGKTALERALESERTGLDCSEDLTLATYLAEWLRLKEKVLKPTTFARYRDHVHADLIPSFRQAAPDRPAGPAHCIPEILSPRCGNGSGTRRLGEAWW</sequence>
<keyword evidence="1" id="KW-0238">DNA-binding</keyword>
<evidence type="ECO:0000256" key="1">
    <source>
        <dbReference type="ARBA" id="ARBA00023125"/>
    </source>
</evidence>